<comment type="caution">
    <text evidence="2">The sequence shown here is derived from an EMBL/GenBank/DDBJ whole genome shotgun (WGS) entry which is preliminary data.</text>
</comment>
<keyword evidence="1" id="KW-0812">Transmembrane</keyword>
<keyword evidence="3" id="KW-1185">Reference proteome</keyword>
<dbReference type="EMBL" id="NIGF01000017">
    <property type="protein sequence ID" value="PQV63009.1"/>
    <property type="molecule type" value="Genomic_DNA"/>
</dbReference>
<protein>
    <submittedName>
        <fullName evidence="2">Putative conserved protein YqhQ</fullName>
    </submittedName>
</protein>
<dbReference type="FunCoup" id="A0A2S8SQI1">
    <property type="interactions" value="6"/>
</dbReference>
<dbReference type="AlphaFoldDB" id="A0A2S8SQI1"/>
<sequence>MSQKPPFQLGGQALIEGVMMRGPRFVGAAVRRKDGSIETRVEEFTSILKKRPYLNLPLVRGIFALGEMMQLGTGYLNWSSNLALEDENSQSHKKSIVTLEEPLTGTPILSEVVETKADSTKNEDAPVMAPKKLPLWMFLLTILGSLGLGALLFIATPNLVAHFVFEPILGNQKRTSIMALTFIEGTIKLCIFIAYVYVIGRRKQIRRVFEYHGAEHKVVYAAENHCPLTPDGARPFDTPHPRCGTGFALLTVVVSILIYSLLPWPGNHFLRIGMRLCMLPLVAGISYEVLKATVNPKLKGLAILVVTPGMWLQRLTTEEPNDEQLEVACEAMRVVIAAENGN</sequence>
<proteinExistence type="predicted"/>
<feature type="transmembrane region" description="Helical" evidence="1">
    <location>
        <begin position="135"/>
        <end position="156"/>
    </location>
</feature>
<name>A0A2S8SQI1_9BACT</name>
<accession>A0A2S8SQI1</accession>
<gene>
    <name evidence="2" type="ORF">B1R32_11751</name>
</gene>
<dbReference type="Pfam" id="PF07136">
    <property type="entry name" value="DUF1385"/>
    <property type="match status" value="1"/>
</dbReference>
<dbReference type="InterPro" id="IPR010787">
    <property type="entry name" value="DUF1385"/>
</dbReference>
<evidence type="ECO:0000313" key="3">
    <source>
        <dbReference type="Proteomes" id="UP000237684"/>
    </source>
</evidence>
<reference evidence="2 3" key="1">
    <citation type="journal article" date="2018" name="Syst. Appl. Microbiol.">
        <title>Abditibacterium utsteinense sp. nov., the first cultivated member of candidate phylum FBP, isolated from ice-free Antarctic soil samples.</title>
        <authorList>
            <person name="Tahon G."/>
            <person name="Tytgat B."/>
            <person name="Lebbe L."/>
            <person name="Carlier A."/>
            <person name="Willems A."/>
        </authorList>
    </citation>
    <scope>NUCLEOTIDE SEQUENCE [LARGE SCALE GENOMIC DNA]</scope>
    <source>
        <strain evidence="2 3">LMG 29911</strain>
    </source>
</reference>
<dbReference type="Proteomes" id="UP000237684">
    <property type="component" value="Unassembled WGS sequence"/>
</dbReference>
<dbReference type="PANTHER" id="PTHR42867">
    <property type="entry name" value="MEMBRANE PROTEIN-RELATED"/>
    <property type="match status" value="1"/>
</dbReference>
<feature type="transmembrane region" description="Helical" evidence="1">
    <location>
        <begin position="243"/>
        <end position="262"/>
    </location>
</feature>
<feature type="transmembrane region" description="Helical" evidence="1">
    <location>
        <begin position="176"/>
        <end position="198"/>
    </location>
</feature>
<dbReference type="InParanoid" id="A0A2S8SQI1"/>
<dbReference type="RefSeq" id="WP_106380882.1">
    <property type="nucleotide sequence ID" value="NZ_NIGF01000017.1"/>
</dbReference>
<evidence type="ECO:0000256" key="1">
    <source>
        <dbReference type="SAM" id="Phobius"/>
    </source>
</evidence>
<dbReference type="PANTHER" id="PTHR42867:SF1">
    <property type="entry name" value="MEMBRANE PROTEIN-RELATED"/>
    <property type="match status" value="1"/>
</dbReference>
<evidence type="ECO:0000313" key="2">
    <source>
        <dbReference type="EMBL" id="PQV63009.1"/>
    </source>
</evidence>
<keyword evidence="1" id="KW-1133">Transmembrane helix</keyword>
<keyword evidence="1" id="KW-0472">Membrane</keyword>
<organism evidence="2 3">
    <name type="scientific">Abditibacterium utsteinense</name>
    <dbReference type="NCBI Taxonomy" id="1960156"/>
    <lineage>
        <taxon>Bacteria</taxon>
        <taxon>Pseudomonadati</taxon>
        <taxon>Abditibacteriota</taxon>
        <taxon>Abditibacteriia</taxon>
        <taxon>Abditibacteriales</taxon>
        <taxon>Abditibacteriaceae</taxon>
        <taxon>Abditibacterium</taxon>
    </lineage>
</organism>
<dbReference type="OrthoDB" id="9784805at2"/>